<comment type="caution">
    <text evidence="13">The sequence shown here is derived from an EMBL/GenBank/DDBJ whole genome shotgun (WGS) entry which is preliminary data.</text>
</comment>
<comment type="catalytic activity">
    <reaction evidence="8">
        <text>L-seryl-[protein] + ATP = O-phospho-L-seryl-[protein] + ADP + H(+)</text>
        <dbReference type="Rhea" id="RHEA:17989"/>
        <dbReference type="Rhea" id="RHEA-COMP:9863"/>
        <dbReference type="Rhea" id="RHEA-COMP:11604"/>
        <dbReference type="ChEBI" id="CHEBI:15378"/>
        <dbReference type="ChEBI" id="CHEBI:29999"/>
        <dbReference type="ChEBI" id="CHEBI:30616"/>
        <dbReference type="ChEBI" id="CHEBI:83421"/>
        <dbReference type="ChEBI" id="CHEBI:456216"/>
        <dbReference type="EC" id="2.7.11.1"/>
    </reaction>
</comment>
<dbReference type="InterPro" id="IPR017441">
    <property type="entry name" value="Protein_kinase_ATP_BS"/>
</dbReference>
<feature type="coiled-coil region" evidence="10">
    <location>
        <begin position="714"/>
        <end position="807"/>
    </location>
</feature>
<feature type="compositionally biased region" description="Low complexity" evidence="11">
    <location>
        <begin position="219"/>
        <end position="240"/>
    </location>
</feature>
<evidence type="ECO:0000256" key="1">
    <source>
        <dbReference type="ARBA" id="ARBA00012513"/>
    </source>
</evidence>
<keyword evidence="14" id="KW-1185">Reference proteome</keyword>
<evidence type="ECO:0000313" key="13">
    <source>
        <dbReference type="EMBL" id="KAH9421844.1"/>
    </source>
</evidence>
<dbReference type="Gene3D" id="3.30.200.20">
    <property type="entry name" value="Phosphorylase Kinase, domain 1"/>
    <property type="match status" value="1"/>
</dbReference>
<dbReference type="PANTHER" id="PTHR47167">
    <property type="entry name" value="SERINE/THREONINE-PROTEIN KINASE TAO1-LIKE PROTEIN"/>
    <property type="match status" value="1"/>
</dbReference>
<organism evidence="13 14">
    <name type="scientific">Dermatophagoides pteronyssinus</name>
    <name type="common">European house dust mite</name>
    <dbReference type="NCBI Taxonomy" id="6956"/>
    <lineage>
        <taxon>Eukaryota</taxon>
        <taxon>Metazoa</taxon>
        <taxon>Ecdysozoa</taxon>
        <taxon>Arthropoda</taxon>
        <taxon>Chelicerata</taxon>
        <taxon>Arachnida</taxon>
        <taxon>Acari</taxon>
        <taxon>Acariformes</taxon>
        <taxon>Sarcoptiformes</taxon>
        <taxon>Astigmata</taxon>
        <taxon>Psoroptidia</taxon>
        <taxon>Analgoidea</taxon>
        <taxon>Pyroglyphidae</taxon>
        <taxon>Dermatophagoidinae</taxon>
        <taxon>Dermatophagoides</taxon>
    </lineage>
</organism>
<dbReference type="SUPFAM" id="SSF56112">
    <property type="entry name" value="Protein kinase-like (PK-like)"/>
    <property type="match status" value="1"/>
</dbReference>
<keyword evidence="6 9" id="KW-0067">ATP-binding</keyword>
<keyword evidence="2" id="KW-0723">Serine/threonine-protein kinase</keyword>
<accession>A0ABQ8JGY6</accession>
<keyword evidence="3" id="KW-0808">Transferase</keyword>
<evidence type="ECO:0000256" key="11">
    <source>
        <dbReference type="SAM" id="MobiDB-lite"/>
    </source>
</evidence>
<feature type="region of interest" description="Disordered" evidence="11">
    <location>
        <begin position="219"/>
        <end position="300"/>
    </location>
</feature>
<comment type="catalytic activity">
    <reaction evidence="7">
        <text>L-threonyl-[protein] + ATP = O-phospho-L-threonyl-[protein] + ADP + H(+)</text>
        <dbReference type="Rhea" id="RHEA:46608"/>
        <dbReference type="Rhea" id="RHEA-COMP:11060"/>
        <dbReference type="Rhea" id="RHEA-COMP:11605"/>
        <dbReference type="ChEBI" id="CHEBI:15378"/>
        <dbReference type="ChEBI" id="CHEBI:30013"/>
        <dbReference type="ChEBI" id="CHEBI:30616"/>
        <dbReference type="ChEBI" id="CHEBI:61977"/>
        <dbReference type="ChEBI" id="CHEBI:456216"/>
        <dbReference type="EC" id="2.7.11.1"/>
    </reaction>
</comment>
<evidence type="ECO:0000313" key="14">
    <source>
        <dbReference type="Proteomes" id="UP000887458"/>
    </source>
</evidence>
<feature type="coiled-coil region" evidence="10">
    <location>
        <begin position="517"/>
        <end position="575"/>
    </location>
</feature>
<reference evidence="13 14" key="2">
    <citation type="journal article" date="2022" name="Mol. Biol. Evol.">
        <title>Comparative Genomics Reveals Insights into the Divergent Evolution of Astigmatic Mites and Household Pest Adaptations.</title>
        <authorList>
            <person name="Xiong Q."/>
            <person name="Wan A.T."/>
            <person name="Liu X."/>
            <person name="Fung C.S."/>
            <person name="Xiao X."/>
            <person name="Malainual N."/>
            <person name="Hou J."/>
            <person name="Wang L."/>
            <person name="Wang M."/>
            <person name="Yang K.Y."/>
            <person name="Cui Y."/>
            <person name="Leung E.L."/>
            <person name="Nong W."/>
            <person name="Shin S.K."/>
            <person name="Au S.W."/>
            <person name="Jeong K.Y."/>
            <person name="Chew F.T."/>
            <person name="Hui J.H."/>
            <person name="Leung T.F."/>
            <person name="Tungtrongchitr A."/>
            <person name="Zhong N."/>
            <person name="Liu Z."/>
            <person name="Tsui S.K."/>
        </authorList>
    </citation>
    <scope>NUCLEOTIDE SEQUENCE [LARGE SCALE GENOMIC DNA]</scope>
    <source>
        <strain evidence="13">Derp</strain>
    </source>
</reference>
<feature type="compositionally biased region" description="Low complexity" evidence="11">
    <location>
        <begin position="247"/>
        <end position="300"/>
    </location>
</feature>
<gene>
    <name evidence="13" type="primary">TAOK1_1</name>
    <name evidence="13" type="ORF">DERP_002134</name>
</gene>
<name>A0ABQ8JGY6_DERPT</name>
<reference evidence="13 14" key="1">
    <citation type="journal article" date="2018" name="J. Allergy Clin. Immunol.">
        <title>High-quality assembly of Dermatophagoides pteronyssinus genome and transcriptome reveals a wide range of novel allergens.</title>
        <authorList>
            <person name="Liu X.Y."/>
            <person name="Yang K.Y."/>
            <person name="Wang M.Q."/>
            <person name="Kwok J.S."/>
            <person name="Zeng X."/>
            <person name="Yang Z."/>
            <person name="Xiao X.J."/>
            <person name="Lau C.P."/>
            <person name="Li Y."/>
            <person name="Huang Z.M."/>
            <person name="Ba J.G."/>
            <person name="Yim A.K."/>
            <person name="Ouyang C.Y."/>
            <person name="Ngai S.M."/>
            <person name="Chan T.F."/>
            <person name="Leung E.L."/>
            <person name="Liu L."/>
            <person name="Liu Z.G."/>
            <person name="Tsui S.K."/>
        </authorList>
    </citation>
    <scope>NUCLEOTIDE SEQUENCE [LARGE SCALE GENOMIC DNA]</scope>
    <source>
        <strain evidence="13">Derp</strain>
    </source>
</reference>
<protein>
    <recommendedName>
        <fullName evidence="1">non-specific serine/threonine protein kinase</fullName>
        <ecNumber evidence="1">2.7.11.1</ecNumber>
    </recommendedName>
</protein>
<feature type="domain" description="Protein kinase" evidence="12">
    <location>
        <begin position="28"/>
        <end position="411"/>
    </location>
</feature>
<dbReference type="InterPro" id="IPR011009">
    <property type="entry name" value="Kinase-like_dom_sf"/>
</dbReference>
<keyword evidence="10" id="KW-0175">Coiled coil</keyword>
<evidence type="ECO:0000256" key="4">
    <source>
        <dbReference type="ARBA" id="ARBA00022741"/>
    </source>
</evidence>
<dbReference type="PROSITE" id="PS00107">
    <property type="entry name" value="PROTEIN_KINASE_ATP"/>
    <property type="match status" value="1"/>
</dbReference>
<evidence type="ECO:0000256" key="3">
    <source>
        <dbReference type="ARBA" id="ARBA00022679"/>
    </source>
</evidence>
<evidence type="ECO:0000256" key="8">
    <source>
        <dbReference type="ARBA" id="ARBA00048679"/>
    </source>
</evidence>
<keyword evidence="5 13" id="KW-0418">Kinase</keyword>
<dbReference type="EMBL" id="NJHN03000037">
    <property type="protein sequence ID" value="KAH9421844.1"/>
    <property type="molecule type" value="Genomic_DNA"/>
</dbReference>
<dbReference type="GO" id="GO:0016301">
    <property type="term" value="F:kinase activity"/>
    <property type="evidence" value="ECO:0007669"/>
    <property type="project" value="UniProtKB-KW"/>
</dbReference>
<feature type="region of interest" description="Disordered" evidence="11">
    <location>
        <begin position="340"/>
        <end position="369"/>
    </location>
</feature>
<dbReference type="Proteomes" id="UP000887458">
    <property type="component" value="Unassembled WGS sequence"/>
</dbReference>
<evidence type="ECO:0000259" key="12">
    <source>
        <dbReference type="PROSITE" id="PS50011"/>
    </source>
</evidence>
<keyword evidence="4 9" id="KW-0547">Nucleotide-binding</keyword>
<dbReference type="PROSITE" id="PS50011">
    <property type="entry name" value="PROTEIN_KINASE_DOM"/>
    <property type="match status" value="1"/>
</dbReference>
<feature type="compositionally biased region" description="Low complexity" evidence="11">
    <location>
        <begin position="360"/>
        <end position="369"/>
    </location>
</feature>
<evidence type="ECO:0000256" key="6">
    <source>
        <dbReference type="ARBA" id="ARBA00022840"/>
    </source>
</evidence>
<dbReference type="EC" id="2.7.11.1" evidence="1"/>
<dbReference type="InterPro" id="IPR051234">
    <property type="entry name" value="TAO_STE20_kinase"/>
</dbReference>
<evidence type="ECO:0000256" key="9">
    <source>
        <dbReference type="PROSITE-ProRule" id="PRU10141"/>
    </source>
</evidence>
<feature type="binding site" evidence="9">
    <location>
        <position position="66"/>
    </location>
    <ligand>
        <name>ATP</name>
        <dbReference type="ChEBI" id="CHEBI:30616"/>
    </ligand>
</feature>
<evidence type="ECO:0000256" key="10">
    <source>
        <dbReference type="SAM" id="Coils"/>
    </source>
</evidence>
<proteinExistence type="predicted"/>
<dbReference type="InterPro" id="IPR000719">
    <property type="entry name" value="Prot_kinase_dom"/>
</dbReference>
<evidence type="ECO:0000256" key="7">
    <source>
        <dbReference type="ARBA" id="ARBA00047899"/>
    </source>
</evidence>
<dbReference type="Pfam" id="PF00069">
    <property type="entry name" value="Pkinase"/>
    <property type="match status" value="1"/>
</dbReference>
<dbReference type="SMART" id="SM00220">
    <property type="entry name" value="S_TKc"/>
    <property type="match status" value="1"/>
</dbReference>
<evidence type="ECO:0000256" key="2">
    <source>
        <dbReference type="ARBA" id="ARBA00022527"/>
    </source>
</evidence>
<sequence length="864" mass="101777">MPTHFRLGHLKDPEIAQYFDKEDPEKIFTDLREIGHGSFGAVYYFMKQSLIKARNVITKEVVAIKKMSFTGKQSTEKWQDILKEVKFLKTLKNRNTIDYKGCYLKDQTAWLVMEYCLGSASDIIEGTFSHLHSFITRPRSHTVIMDLINRTKTAVRELDNLSYRKMKKILMADNRNSDLQSQSSQVDYESDINVSRNCDVPLTQLINTIMQEEVIQHNSRNNANNNNNRNKAGNSNMNNYSHHHQQQQHSYYQNHQQYHGSKNQSPQQQQPNYQNQQPLYGNIVNNYNNNGKSNSVASYNSRQSTSQISICSQSSSTSSIPTANNCVNDVDAYRNPITIRRESTSSSTGGGGISNQTNRISPSNSSASINSTELGANNFATLRTTSIVTRQLKEHARDNQLQEQMSGYKRMRRQHQKAIMQLEDKCRQEFEEQQQKLDKEYDALLQQFKKDLEKQITKQQQELEKKSKVNSTQQRKIGKSILNTQKDEFSRAQIQQKREFKCVKDRLKREYPHDEYKMRLEQVQRDQHLKLQNLQQQNDENFKLEIRKFRRRKQIQFHQLEREMLRDELNKRQSQLEHAHEMLMQHHDIFQDLQYQQQKAIHQLREEQIRNQHSIELANQQEYIDRRLKELRKKHAMEVKQQPKSLKQKELQIRKQFRETCKTQTLQYKAWKEQILSSTPKDEQKNVIKKLKEEQVRKLQILGEQYEQSIADMLQTQSIRLDEAQEQEENELRNQLDQELESLRAFQSKIRLNAEAQRAKERGELEERVRIDKMKLEKKMEDERQQFQNERNERKRLLLERQAQEIEKFDLESTQMGFNALAIADASTEPYPQFMDNDDSASVSGSLLSLAHSNSATSFTHTAL</sequence>
<feature type="coiled-coil region" evidence="10">
    <location>
        <begin position="405"/>
        <end position="469"/>
    </location>
</feature>
<dbReference type="PANTHER" id="PTHR47167:SF4">
    <property type="entry name" value="SERINE_THREONINE-PROTEIN KINASE TAO"/>
    <property type="match status" value="1"/>
</dbReference>
<evidence type="ECO:0000256" key="5">
    <source>
        <dbReference type="ARBA" id="ARBA00022777"/>
    </source>
</evidence>